<keyword evidence="5" id="KW-1185">Reference proteome</keyword>
<dbReference type="Pfam" id="PF02567">
    <property type="entry name" value="PhzC-PhzF"/>
    <property type="match status" value="1"/>
</dbReference>
<reference evidence="5" key="1">
    <citation type="submission" date="2016-10" db="EMBL/GenBank/DDBJ databases">
        <authorList>
            <person name="Varghese N."/>
            <person name="Submissions S."/>
        </authorList>
    </citation>
    <scope>NUCLEOTIDE SEQUENCE [LARGE SCALE GENOMIC DNA]</scope>
    <source>
        <strain evidence="5">CGMCC 1.12402</strain>
    </source>
</reference>
<keyword evidence="2" id="KW-0413">Isomerase</keyword>
<dbReference type="STRING" id="1267423.SAMN05216290_2938"/>
<evidence type="ECO:0000256" key="2">
    <source>
        <dbReference type="ARBA" id="ARBA00023235"/>
    </source>
</evidence>
<dbReference type="PIRSF" id="PIRSF016184">
    <property type="entry name" value="PhzC_PhzF"/>
    <property type="match status" value="1"/>
</dbReference>
<evidence type="ECO:0000256" key="1">
    <source>
        <dbReference type="ARBA" id="ARBA00008270"/>
    </source>
</evidence>
<comment type="similarity">
    <text evidence="1">Belongs to the PhzF family.</text>
</comment>
<organism evidence="4 5">
    <name type="scientific">Roseivirga pacifica</name>
    <dbReference type="NCBI Taxonomy" id="1267423"/>
    <lineage>
        <taxon>Bacteria</taxon>
        <taxon>Pseudomonadati</taxon>
        <taxon>Bacteroidota</taxon>
        <taxon>Cytophagia</taxon>
        <taxon>Cytophagales</taxon>
        <taxon>Roseivirgaceae</taxon>
        <taxon>Roseivirga</taxon>
    </lineage>
</organism>
<gene>
    <name evidence="4" type="ORF">SAMN05216290_2938</name>
</gene>
<dbReference type="PANTHER" id="PTHR13774:SF17">
    <property type="entry name" value="PHENAZINE BIOSYNTHESIS-LIKE DOMAIN-CONTAINING PROTEIN"/>
    <property type="match status" value="1"/>
</dbReference>
<name>A0A1I0QYM6_9BACT</name>
<dbReference type="NCBIfam" id="TIGR00654">
    <property type="entry name" value="PhzF_family"/>
    <property type="match status" value="1"/>
</dbReference>
<dbReference type="InterPro" id="IPR003719">
    <property type="entry name" value="Phenazine_PhzF-like"/>
</dbReference>
<dbReference type="GO" id="GO:0005737">
    <property type="term" value="C:cytoplasm"/>
    <property type="evidence" value="ECO:0007669"/>
    <property type="project" value="TreeGrafter"/>
</dbReference>
<feature type="active site" evidence="3">
    <location>
        <position position="44"/>
    </location>
</feature>
<protein>
    <submittedName>
        <fullName evidence="4">Phenazine biosynthesis protein PhzF family</fullName>
    </submittedName>
</protein>
<dbReference type="AlphaFoldDB" id="A0A1I0QYM6"/>
<dbReference type="Proteomes" id="UP000199437">
    <property type="component" value="Unassembled WGS sequence"/>
</dbReference>
<accession>A0A1I0QYM6</accession>
<dbReference type="EMBL" id="FOIR01000002">
    <property type="protein sequence ID" value="SEW32987.1"/>
    <property type="molecule type" value="Genomic_DNA"/>
</dbReference>
<sequence>MKLYQIDSFTKEKFKGNPAAVCIVERALTEQQMQLLAMEMNLSETAYVKIGEDYCDLRWFTPAAEVPLCGHATLATAYVLFEEGYWPKEKNIQFNTLSGPLYVSYVDGMLSMNFPANKPQAKPELVDEMNSLFGVDLEQVLTVPGEMIFVFKSEEALLDFDPEEQKVAKLAKNGLITSAKSESANFNFVSRYFAPNLGIKEDPVTGFMHTILTSYWAEVLDQSKFNARQASARGGQMQTELKGDRVVLKGHAVSVFQTEIAI</sequence>
<evidence type="ECO:0000313" key="4">
    <source>
        <dbReference type="EMBL" id="SEW32987.1"/>
    </source>
</evidence>
<dbReference type="PANTHER" id="PTHR13774">
    <property type="entry name" value="PHENAZINE BIOSYNTHESIS PROTEIN"/>
    <property type="match status" value="1"/>
</dbReference>
<evidence type="ECO:0000313" key="5">
    <source>
        <dbReference type="Proteomes" id="UP000199437"/>
    </source>
</evidence>
<proteinExistence type="inferred from homology"/>
<dbReference type="RefSeq" id="WP_162844717.1">
    <property type="nucleotide sequence ID" value="NZ_FOIR01000002.1"/>
</dbReference>
<evidence type="ECO:0000256" key="3">
    <source>
        <dbReference type="PIRSR" id="PIRSR016184-1"/>
    </source>
</evidence>
<dbReference type="GO" id="GO:0016853">
    <property type="term" value="F:isomerase activity"/>
    <property type="evidence" value="ECO:0007669"/>
    <property type="project" value="UniProtKB-KW"/>
</dbReference>
<dbReference type="Gene3D" id="3.10.310.10">
    <property type="entry name" value="Diaminopimelate Epimerase, Chain A, domain 1"/>
    <property type="match status" value="2"/>
</dbReference>
<dbReference type="GeneID" id="99987622"/>
<dbReference type="SUPFAM" id="SSF54506">
    <property type="entry name" value="Diaminopimelate epimerase-like"/>
    <property type="match status" value="1"/>
</dbReference>